<dbReference type="InterPro" id="IPR019933">
    <property type="entry name" value="DivIVA_domain"/>
</dbReference>
<evidence type="ECO:0000256" key="3">
    <source>
        <dbReference type="ARBA" id="ARBA00022490"/>
    </source>
</evidence>
<comment type="subcellular location">
    <subcellularLocation>
        <location evidence="1">Cytoplasm</location>
    </subcellularLocation>
</comment>
<evidence type="ECO:0000256" key="7">
    <source>
        <dbReference type="SAM" id="MobiDB-lite"/>
    </source>
</evidence>
<feature type="region of interest" description="Disordered" evidence="7">
    <location>
        <begin position="47"/>
        <end position="68"/>
    </location>
</feature>
<dbReference type="InterPro" id="IPR007793">
    <property type="entry name" value="DivIVA_fam"/>
</dbReference>
<keyword evidence="6" id="KW-0131">Cell cycle</keyword>
<evidence type="ECO:0000256" key="4">
    <source>
        <dbReference type="ARBA" id="ARBA00022618"/>
    </source>
</evidence>
<dbReference type="GO" id="GO:0005737">
    <property type="term" value="C:cytoplasm"/>
    <property type="evidence" value="ECO:0007669"/>
    <property type="project" value="UniProtKB-SubCell"/>
</dbReference>
<dbReference type="PANTHER" id="PTHR35794:SF2">
    <property type="entry name" value="CELL DIVISION PROTEIN DIVIVA"/>
    <property type="match status" value="1"/>
</dbReference>
<dbReference type="Gene3D" id="6.10.250.660">
    <property type="match status" value="1"/>
</dbReference>
<dbReference type="RefSeq" id="WP_142504628.1">
    <property type="nucleotide sequence ID" value="NZ_FXTI01000002.1"/>
</dbReference>
<dbReference type="AlphaFoldDB" id="A0A521BRH3"/>
<evidence type="ECO:0000313" key="9">
    <source>
        <dbReference type="Proteomes" id="UP000315636"/>
    </source>
</evidence>
<dbReference type="GO" id="GO:0051301">
    <property type="term" value="P:cell division"/>
    <property type="evidence" value="ECO:0007669"/>
    <property type="project" value="UniProtKB-KW"/>
</dbReference>
<keyword evidence="5" id="KW-0175">Coiled coil</keyword>
<evidence type="ECO:0000256" key="2">
    <source>
        <dbReference type="ARBA" id="ARBA00009008"/>
    </source>
</evidence>
<dbReference type="PANTHER" id="PTHR35794">
    <property type="entry name" value="CELL DIVISION PROTEIN DIVIVA"/>
    <property type="match status" value="1"/>
</dbReference>
<name>A0A521BRH3_9BACL</name>
<organism evidence="8 9">
    <name type="scientific">Melghirimyces algeriensis</name>
    <dbReference type="NCBI Taxonomy" id="910412"/>
    <lineage>
        <taxon>Bacteria</taxon>
        <taxon>Bacillati</taxon>
        <taxon>Bacillota</taxon>
        <taxon>Bacilli</taxon>
        <taxon>Bacillales</taxon>
        <taxon>Thermoactinomycetaceae</taxon>
        <taxon>Melghirimyces</taxon>
    </lineage>
</organism>
<protein>
    <submittedName>
        <fullName evidence="8">DivIVA domain-containing protein</fullName>
    </submittedName>
</protein>
<dbReference type="EMBL" id="FXTI01000002">
    <property type="protein sequence ID" value="SMO49756.1"/>
    <property type="molecule type" value="Genomic_DNA"/>
</dbReference>
<evidence type="ECO:0000256" key="1">
    <source>
        <dbReference type="ARBA" id="ARBA00004496"/>
    </source>
</evidence>
<evidence type="ECO:0000256" key="6">
    <source>
        <dbReference type="ARBA" id="ARBA00023306"/>
    </source>
</evidence>
<evidence type="ECO:0000313" key="8">
    <source>
        <dbReference type="EMBL" id="SMO49756.1"/>
    </source>
</evidence>
<sequence length="95" mass="11700">MRVTPEDIFKKEFKKSMRGYDVDEVNEFLDQIIQSYEEVLEENKELKQQLNSPNQHSKRLKRVHPEENQDQILQEIMRRLEHLEQRMQIKSYPDR</sequence>
<dbReference type="OrthoDB" id="389699at2"/>
<comment type="similarity">
    <text evidence="2">Belongs to the DivIVA family.</text>
</comment>
<accession>A0A521BRH3</accession>
<evidence type="ECO:0000256" key="5">
    <source>
        <dbReference type="ARBA" id="ARBA00023054"/>
    </source>
</evidence>
<dbReference type="Proteomes" id="UP000315636">
    <property type="component" value="Unassembled WGS sequence"/>
</dbReference>
<keyword evidence="3" id="KW-0963">Cytoplasm</keyword>
<proteinExistence type="inferred from homology"/>
<dbReference type="NCBIfam" id="TIGR03544">
    <property type="entry name" value="DivI1A_domain"/>
    <property type="match status" value="1"/>
</dbReference>
<gene>
    <name evidence="8" type="ORF">SAMN06264849_102345</name>
</gene>
<dbReference type="Pfam" id="PF05103">
    <property type="entry name" value="DivIVA"/>
    <property type="match status" value="1"/>
</dbReference>
<reference evidence="8 9" key="1">
    <citation type="submission" date="2017-05" db="EMBL/GenBank/DDBJ databases">
        <authorList>
            <person name="Varghese N."/>
            <person name="Submissions S."/>
        </authorList>
    </citation>
    <scope>NUCLEOTIDE SEQUENCE [LARGE SCALE GENOMIC DNA]</scope>
    <source>
        <strain evidence="8 9">DSM 45474</strain>
    </source>
</reference>
<keyword evidence="4" id="KW-0132">Cell division</keyword>
<keyword evidence="9" id="KW-1185">Reference proteome</keyword>